<dbReference type="AlphaFoldDB" id="A0A5J9SET9"/>
<proteinExistence type="predicted"/>
<sequence>MGRGRAAARSSARPRDEAISAAAQRRRVHAIHGGGSDLVLVGFIYEGFIIMIQGSNITELAANAILGCLVPQFRPQQ</sequence>
<feature type="non-terminal residue" evidence="1">
    <location>
        <position position="1"/>
    </location>
</feature>
<comment type="caution">
    <text evidence="1">The sequence shown here is derived from an EMBL/GenBank/DDBJ whole genome shotgun (WGS) entry which is preliminary data.</text>
</comment>
<organism evidence="1 2">
    <name type="scientific">Eragrostis curvula</name>
    <name type="common">weeping love grass</name>
    <dbReference type="NCBI Taxonomy" id="38414"/>
    <lineage>
        <taxon>Eukaryota</taxon>
        <taxon>Viridiplantae</taxon>
        <taxon>Streptophyta</taxon>
        <taxon>Embryophyta</taxon>
        <taxon>Tracheophyta</taxon>
        <taxon>Spermatophyta</taxon>
        <taxon>Magnoliopsida</taxon>
        <taxon>Liliopsida</taxon>
        <taxon>Poales</taxon>
        <taxon>Poaceae</taxon>
        <taxon>PACMAD clade</taxon>
        <taxon>Chloridoideae</taxon>
        <taxon>Eragrostideae</taxon>
        <taxon>Eragrostidinae</taxon>
        <taxon>Eragrostis</taxon>
    </lineage>
</organism>
<protein>
    <submittedName>
        <fullName evidence="1">Uncharacterized protein</fullName>
    </submittedName>
</protein>
<reference evidence="1 2" key="1">
    <citation type="journal article" date="2019" name="Sci. Rep.">
        <title>A high-quality genome of Eragrostis curvula grass provides insights into Poaceae evolution and supports new strategies to enhance forage quality.</title>
        <authorList>
            <person name="Carballo J."/>
            <person name="Santos B.A.C.M."/>
            <person name="Zappacosta D."/>
            <person name="Garbus I."/>
            <person name="Selva J.P."/>
            <person name="Gallo C.A."/>
            <person name="Diaz A."/>
            <person name="Albertini E."/>
            <person name="Caccamo M."/>
            <person name="Echenique V."/>
        </authorList>
    </citation>
    <scope>NUCLEOTIDE SEQUENCE [LARGE SCALE GENOMIC DNA]</scope>
    <source>
        <strain evidence="2">cv. Victoria</strain>
        <tissue evidence="1">Leaf</tissue>
    </source>
</reference>
<keyword evidence="2" id="KW-1185">Reference proteome</keyword>
<accession>A0A5J9SET9</accession>
<evidence type="ECO:0000313" key="2">
    <source>
        <dbReference type="Proteomes" id="UP000324897"/>
    </source>
</evidence>
<dbReference type="Gramene" id="TVT97358">
    <property type="protein sequence ID" value="TVT97358"/>
    <property type="gene ID" value="EJB05_57398"/>
</dbReference>
<dbReference type="EMBL" id="RWGY01001017">
    <property type="protein sequence ID" value="TVT97358.1"/>
    <property type="molecule type" value="Genomic_DNA"/>
</dbReference>
<name>A0A5J9SET9_9POAL</name>
<dbReference type="Proteomes" id="UP000324897">
    <property type="component" value="Unassembled WGS sequence"/>
</dbReference>
<gene>
    <name evidence="1" type="ORF">EJB05_57398</name>
</gene>
<evidence type="ECO:0000313" key="1">
    <source>
        <dbReference type="EMBL" id="TVT97358.1"/>
    </source>
</evidence>